<evidence type="ECO:0000256" key="3">
    <source>
        <dbReference type="ARBA" id="ARBA00022777"/>
    </source>
</evidence>
<dbReference type="RefSeq" id="WP_394845489.1">
    <property type="nucleotide sequence ID" value="NZ_CP089982.1"/>
</dbReference>
<dbReference type="PANTHER" id="PTHR43289">
    <property type="entry name" value="MITOGEN-ACTIVATED PROTEIN KINASE KINASE KINASE 20-RELATED"/>
    <property type="match status" value="1"/>
</dbReference>
<reference evidence="7 8" key="1">
    <citation type="submission" date="2021-12" db="EMBL/GenBank/DDBJ databases">
        <title>Discovery of the Pendulisporaceae a myxobacterial family with distinct sporulation behavior and unique specialized metabolism.</title>
        <authorList>
            <person name="Garcia R."/>
            <person name="Popoff A."/>
            <person name="Bader C.D."/>
            <person name="Loehr J."/>
            <person name="Walesch S."/>
            <person name="Walt C."/>
            <person name="Boldt J."/>
            <person name="Bunk B."/>
            <person name="Haeckl F.J.F.P.J."/>
            <person name="Gunesch A.P."/>
            <person name="Birkelbach J."/>
            <person name="Nuebel U."/>
            <person name="Pietschmann T."/>
            <person name="Bach T."/>
            <person name="Mueller R."/>
        </authorList>
    </citation>
    <scope>NUCLEOTIDE SEQUENCE [LARGE SCALE GENOMIC DNA]</scope>
    <source>
        <strain evidence="7 8">MSr12523</strain>
    </source>
</reference>
<dbReference type="Gene3D" id="3.30.200.20">
    <property type="entry name" value="Phosphorylase Kinase, domain 1"/>
    <property type="match status" value="1"/>
</dbReference>
<keyword evidence="4 5" id="KW-0067">ATP-binding</keyword>
<dbReference type="Gene3D" id="1.10.510.10">
    <property type="entry name" value="Transferase(Phosphotransferase) domain 1"/>
    <property type="match status" value="1"/>
</dbReference>
<keyword evidence="1" id="KW-0808">Transferase</keyword>
<sequence length="859" mass="93235">MPASSLPSLHQTSEVESSRIGAIVQRKYTIERLLGWGGMAAVYAAKHRNGHRVAIKFLHGRFDDDATARRHFAREAYLANQVGHPGAVPVMDDDVDEHGCAFLVMPLLEGETLGARCRRANGRLTLAEVGKVMWEVLDVLASAHAKGIVHRDIKPENIFITVNGEIRVLDFGIARHIEGDGTASMTGPMIGTPAFMPPEQAVGNSDVIGPPSDCWAVGATIFTLLSGEHVHAASNVGAQLVAAATQPARSLGDVSSELPASVVAFVDKALAFDPQARWPAASEMRAAMGEAFEAALGMPVDNVAIEPSPPVAPAAPVKEATKPRKRRAWVTGLAVAALVIGGMFAKARLAPSSQPAVAEPASKNPEALVHLEAGLQSWRDASFAAAVQRFEQAIALDPGLAPARLYLAILRRGVDERTRAADHQAASMHRDRLTPRDLALLPAFAPAEDMVTRLEKRKKLLLEAREKFPTDWLVLSELARIHSESNEFAKSIEVMDGLLAREPTLAVAWATKGFALAFTGDVAKTRDAWNECVRISPYADRCLEALLMLEQNEGSCVESERHARLLLGFPATKSWWLPRLAGAIVARGGTMPSAFEVLDRAESVHTRSKLAFYVLVGDFDTAQRELDASELSLAKDAFEGWHEEYGQLQFHVAMELGDRARAARLASAYLSKREAWLASVQSQGDILGLRTQYMAGGLPREDFEQGRRLWLSGGSQNIELIFGRNFVWVVSYALAVSSREDAEDALRALPDYLPISAPFVRDVQSDQALGRTYLIAGDAEKAISYLRRGASSCNLFAFPFEHTWAHLQLGVALEQIGDVAGACAAYAVVLSRWGKEPRSVSARTARTRLTALRCSAPSR</sequence>
<dbReference type="InterPro" id="IPR000719">
    <property type="entry name" value="Prot_kinase_dom"/>
</dbReference>
<dbReference type="SUPFAM" id="SSF56112">
    <property type="entry name" value="Protein kinase-like (PK-like)"/>
    <property type="match status" value="1"/>
</dbReference>
<dbReference type="SUPFAM" id="SSF48452">
    <property type="entry name" value="TPR-like"/>
    <property type="match status" value="1"/>
</dbReference>
<protein>
    <submittedName>
        <fullName evidence="7">Protein kinase</fullName>
    </submittedName>
</protein>
<gene>
    <name evidence="7" type="ORF">LZC95_51715</name>
</gene>
<evidence type="ECO:0000313" key="7">
    <source>
        <dbReference type="EMBL" id="WXA94879.1"/>
    </source>
</evidence>
<dbReference type="SMART" id="SM00220">
    <property type="entry name" value="S_TKc"/>
    <property type="match status" value="1"/>
</dbReference>
<evidence type="ECO:0000313" key="8">
    <source>
        <dbReference type="Proteomes" id="UP001379533"/>
    </source>
</evidence>
<feature type="binding site" evidence="5">
    <location>
        <position position="56"/>
    </location>
    <ligand>
        <name>ATP</name>
        <dbReference type="ChEBI" id="CHEBI:30616"/>
    </ligand>
</feature>
<keyword evidence="8" id="KW-1185">Reference proteome</keyword>
<dbReference type="InterPro" id="IPR017441">
    <property type="entry name" value="Protein_kinase_ATP_BS"/>
</dbReference>
<evidence type="ECO:0000256" key="5">
    <source>
        <dbReference type="PROSITE-ProRule" id="PRU10141"/>
    </source>
</evidence>
<dbReference type="PROSITE" id="PS00107">
    <property type="entry name" value="PROTEIN_KINASE_ATP"/>
    <property type="match status" value="1"/>
</dbReference>
<dbReference type="PROSITE" id="PS00108">
    <property type="entry name" value="PROTEIN_KINASE_ST"/>
    <property type="match status" value="1"/>
</dbReference>
<feature type="domain" description="Protein kinase" evidence="6">
    <location>
        <begin position="28"/>
        <end position="293"/>
    </location>
</feature>
<keyword evidence="2 5" id="KW-0547">Nucleotide-binding</keyword>
<dbReference type="InterPro" id="IPR011009">
    <property type="entry name" value="Kinase-like_dom_sf"/>
</dbReference>
<organism evidence="7 8">
    <name type="scientific">Pendulispora brunnea</name>
    <dbReference type="NCBI Taxonomy" id="2905690"/>
    <lineage>
        <taxon>Bacteria</taxon>
        <taxon>Pseudomonadati</taxon>
        <taxon>Myxococcota</taxon>
        <taxon>Myxococcia</taxon>
        <taxon>Myxococcales</taxon>
        <taxon>Sorangiineae</taxon>
        <taxon>Pendulisporaceae</taxon>
        <taxon>Pendulispora</taxon>
    </lineage>
</organism>
<dbReference type="PROSITE" id="PS50011">
    <property type="entry name" value="PROTEIN_KINASE_DOM"/>
    <property type="match status" value="1"/>
</dbReference>
<dbReference type="GO" id="GO:0016301">
    <property type="term" value="F:kinase activity"/>
    <property type="evidence" value="ECO:0007669"/>
    <property type="project" value="UniProtKB-KW"/>
</dbReference>
<dbReference type="InterPro" id="IPR008271">
    <property type="entry name" value="Ser/Thr_kinase_AS"/>
</dbReference>
<dbReference type="InterPro" id="IPR011990">
    <property type="entry name" value="TPR-like_helical_dom_sf"/>
</dbReference>
<dbReference type="Proteomes" id="UP001379533">
    <property type="component" value="Chromosome"/>
</dbReference>
<dbReference type="CDD" id="cd14014">
    <property type="entry name" value="STKc_PknB_like"/>
    <property type="match status" value="1"/>
</dbReference>
<name>A0ABZ2K9X6_9BACT</name>
<keyword evidence="3 7" id="KW-0418">Kinase</keyword>
<evidence type="ECO:0000256" key="4">
    <source>
        <dbReference type="ARBA" id="ARBA00022840"/>
    </source>
</evidence>
<dbReference type="Pfam" id="PF00069">
    <property type="entry name" value="Pkinase"/>
    <property type="match status" value="1"/>
</dbReference>
<dbReference type="EMBL" id="CP089982">
    <property type="protein sequence ID" value="WXA94879.1"/>
    <property type="molecule type" value="Genomic_DNA"/>
</dbReference>
<proteinExistence type="predicted"/>
<evidence type="ECO:0000259" key="6">
    <source>
        <dbReference type="PROSITE" id="PS50011"/>
    </source>
</evidence>
<evidence type="ECO:0000256" key="2">
    <source>
        <dbReference type="ARBA" id="ARBA00022741"/>
    </source>
</evidence>
<accession>A0ABZ2K9X6</accession>
<dbReference type="Gene3D" id="1.25.40.10">
    <property type="entry name" value="Tetratricopeptide repeat domain"/>
    <property type="match status" value="2"/>
</dbReference>
<evidence type="ECO:0000256" key="1">
    <source>
        <dbReference type="ARBA" id="ARBA00022679"/>
    </source>
</evidence>
<dbReference type="PANTHER" id="PTHR43289:SF30">
    <property type="entry name" value="NON-SPECIFIC SERINE_THREONINE PROTEIN KINASE"/>
    <property type="match status" value="1"/>
</dbReference>